<gene>
    <name evidence="17" type="ORF">ACG33_15475</name>
</gene>
<evidence type="ECO:0000313" key="18">
    <source>
        <dbReference type="Proteomes" id="UP000070250"/>
    </source>
</evidence>
<dbReference type="OrthoDB" id="9789238at2"/>
<dbReference type="InterPro" id="IPR036097">
    <property type="entry name" value="HisK_dim/P_sf"/>
</dbReference>
<dbReference type="InterPro" id="IPR003661">
    <property type="entry name" value="HisK_dim/P_dom"/>
</dbReference>
<dbReference type="PATRIC" id="fig|465721.4.peg.3307"/>
<dbReference type="InterPro" id="IPR035965">
    <property type="entry name" value="PAS-like_dom_sf"/>
</dbReference>
<evidence type="ECO:0000313" key="17">
    <source>
        <dbReference type="EMBL" id="AMN48473.1"/>
    </source>
</evidence>
<keyword evidence="4 17" id="KW-0808">Transferase</keyword>
<evidence type="ECO:0000256" key="6">
    <source>
        <dbReference type="ARBA" id="ARBA00022777"/>
    </source>
</evidence>
<keyword evidence="5" id="KW-0547">Nucleotide-binding</keyword>
<evidence type="ECO:0000256" key="11">
    <source>
        <dbReference type="ARBA" id="ARBA00037696"/>
    </source>
</evidence>
<evidence type="ECO:0000256" key="13">
    <source>
        <dbReference type="ARBA" id="ARBA00042313"/>
    </source>
</evidence>
<keyword evidence="10" id="KW-0535">Nitrogen fixation</keyword>
<dbReference type="SUPFAM" id="SSF55874">
    <property type="entry name" value="ATPase domain of HSP90 chaperone/DNA topoisomerase II/histidine kinase"/>
    <property type="match status" value="1"/>
</dbReference>
<dbReference type="PROSITE" id="PS50109">
    <property type="entry name" value="HIS_KIN"/>
    <property type="match status" value="1"/>
</dbReference>
<dbReference type="KEGG" id="sdf:ACG33_15475"/>
<dbReference type="CDD" id="cd00130">
    <property type="entry name" value="PAS"/>
    <property type="match status" value="1"/>
</dbReference>
<keyword evidence="3" id="KW-0597">Phosphoprotein</keyword>
<dbReference type="PROSITE" id="PS50112">
    <property type="entry name" value="PAS"/>
    <property type="match status" value="1"/>
</dbReference>
<keyword evidence="9" id="KW-0902">Two-component regulatory system</keyword>
<dbReference type="PANTHER" id="PTHR43065">
    <property type="entry name" value="SENSOR HISTIDINE KINASE"/>
    <property type="match status" value="1"/>
</dbReference>
<dbReference type="SMART" id="SM00388">
    <property type="entry name" value="HisKA"/>
    <property type="match status" value="1"/>
</dbReference>
<evidence type="ECO:0000256" key="14">
    <source>
        <dbReference type="ARBA" id="ARBA00043094"/>
    </source>
</evidence>
<dbReference type="InterPro" id="IPR004358">
    <property type="entry name" value="Sig_transdc_His_kin-like_C"/>
</dbReference>
<comment type="catalytic activity">
    <reaction evidence="1">
        <text>ATP + protein L-histidine = ADP + protein N-phospho-L-histidine.</text>
        <dbReference type="EC" id="2.7.13.3"/>
    </reaction>
</comment>
<dbReference type="Proteomes" id="UP000070250">
    <property type="component" value="Chromosome"/>
</dbReference>
<dbReference type="GO" id="GO:0016787">
    <property type="term" value="F:hydrolase activity"/>
    <property type="evidence" value="ECO:0007669"/>
    <property type="project" value="UniProtKB-KW"/>
</dbReference>
<evidence type="ECO:0000256" key="2">
    <source>
        <dbReference type="ARBA" id="ARBA00012438"/>
    </source>
</evidence>
<dbReference type="Gene3D" id="3.30.565.10">
    <property type="entry name" value="Histidine kinase-like ATPase, C-terminal domain"/>
    <property type="match status" value="1"/>
</dbReference>
<proteinExistence type="predicted"/>
<dbReference type="SMART" id="SM00387">
    <property type="entry name" value="HATPase_c"/>
    <property type="match status" value="1"/>
</dbReference>
<evidence type="ECO:0000256" key="1">
    <source>
        <dbReference type="ARBA" id="ARBA00000085"/>
    </source>
</evidence>
<dbReference type="Pfam" id="PF00989">
    <property type="entry name" value="PAS"/>
    <property type="match status" value="1"/>
</dbReference>
<dbReference type="InterPro" id="IPR036890">
    <property type="entry name" value="HATPase_C_sf"/>
</dbReference>
<dbReference type="InterPro" id="IPR013767">
    <property type="entry name" value="PAS_fold"/>
</dbReference>
<sequence>MRVPSESARVLDNLSTCVLIIDGAHSLQYLNAAAEALLGIGRNQASGRALSELLWDSGGLEEVIDRALQAGQPYSRRELSLHARQGDGLLIVDCTVTPYEYDTLPGAALIEISDATQHRRLTRETALLTQVGGSRMMIRQLAHEIKNPLGGLRGAAQLLARQLDDEAMREYTSVIISEADRLAALVDALLGPGRAPHKEPVNIHELLQHVGRLLAAGVVPDAHGDVPVDALPDVSREAVTFITAQDDFTEIPGLSSKLVIERDYDPSLPPLMLDRHHLIQVLLNLGRNALQAVSQNPDGRGRLVLRTRALTNVSIGARRHRVVASIQFQDNGPGVPEELRDALFYPLVTGRTDGTGLGLAIAQDLVSRHGGLIEFESRPGLTTFTILLPFHATDTAETP</sequence>
<keyword evidence="7" id="KW-0378">Hydrolase</keyword>
<keyword evidence="6 17" id="KW-0418">Kinase</keyword>
<keyword evidence="18" id="KW-1185">Reference proteome</keyword>
<evidence type="ECO:0000256" key="5">
    <source>
        <dbReference type="ARBA" id="ARBA00022741"/>
    </source>
</evidence>
<evidence type="ECO:0000259" key="15">
    <source>
        <dbReference type="PROSITE" id="PS50109"/>
    </source>
</evidence>
<dbReference type="SUPFAM" id="SSF47384">
    <property type="entry name" value="Homodimeric domain of signal transducing histidine kinase"/>
    <property type="match status" value="1"/>
</dbReference>
<dbReference type="AlphaFoldDB" id="A0A127FDN9"/>
<dbReference type="Gene3D" id="1.10.287.130">
    <property type="match status" value="1"/>
</dbReference>
<dbReference type="Gene3D" id="3.30.450.20">
    <property type="entry name" value="PAS domain"/>
    <property type="match status" value="1"/>
</dbReference>
<protein>
    <recommendedName>
        <fullName evidence="12">Sensory histidine kinase/phosphatase NtrB</fullName>
        <ecNumber evidence="2">2.7.13.3</ecNumber>
    </recommendedName>
    <alternativeName>
        <fullName evidence="13">Nitrogen regulation protein NR(II)</fullName>
    </alternativeName>
    <alternativeName>
        <fullName evidence="14">Nitrogen regulator II</fullName>
    </alternativeName>
</protein>
<dbReference type="GO" id="GO:0005524">
    <property type="term" value="F:ATP binding"/>
    <property type="evidence" value="ECO:0007669"/>
    <property type="project" value="UniProtKB-KW"/>
</dbReference>
<name>A0A127FDN9_STEDE</name>
<dbReference type="STRING" id="465721.ACG33_15475"/>
<evidence type="ECO:0000256" key="3">
    <source>
        <dbReference type="ARBA" id="ARBA00022553"/>
    </source>
</evidence>
<feature type="domain" description="PAS" evidence="16">
    <location>
        <begin position="3"/>
        <end position="54"/>
    </location>
</feature>
<dbReference type="Pfam" id="PF00512">
    <property type="entry name" value="HisKA"/>
    <property type="match status" value="1"/>
</dbReference>
<dbReference type="EC" id="2.7.13.3" evidence="2"/>
<feature type="domain" description="Histidine kinase" evidence="15">
    <location>
        <begin position="140"/>
        <end position="392"/>
    </location>
</feature>
<evidence type="ECO:0000256" key="10">
    <source>
        <dbReference type="ARBA" id="ARBA00023231"/>
    </source>
</evidence>
<evidence type="ECO:0000259" key="16">
    <source>
        <dbReference type="PROSITE" id="PS50112"/>
    </source>
</evidence>
<dbReference type="Pfam" id="PF02518">
    <property type="entry name" value="HATPase_c"/>
    <property type="match status" value="1"/>
</dbReference>
<dbReference type="CDD" id="cd00082">
    <property type="entry name" value="HisKA"/>
    <property type="match status" value="1"/>
</dbReference>
<evidence type="ECO:0000256" key="4">
    <source>
        <dbReference type="ARBA" id="ARBA00022679"/>
    </source>
</evidence>
<evidence type="ECO:0000256" key="8">
    <source>
        <dbReference type="ARBA" id="ARBA00022840"/>
    </source>
</evidence>
<dbReference type="PANTHER" id="PTHR43065:SF16">
    <property type="entry name" value="SENSORY HISTIDINE KINASE_PHOSPHATASE NTRB"/>
    <property type="match status" value="1"/>
</dbReference>
<dbReference type="InterPro" id="IPR003594">
    <property type="entry name" value="HATPase_dom"/>
</dbReference>
<dbReference type="InterPro" id="IPR000014">
    <property type="entry name" value="PAS"/>
</dbReference>
<accession>A0A127FDN9</accession>
<comment type="function">
    <text evidence="11">Member of the two-component regulatory system NtrB/NtrC, which controls expression of the nitrogen-regulated (ntr) genes in response to nitrogen limitation. Under conditions of nitrogen limitation, NtrB autophosphorylates and transfers the phosphoryl group to NtrC. In the presence of nitrogen, acts as a phosphatase that dephosphorylates and inactivates NtrC.</text>
</comment>
<dbReference type="EMBL" id="CP011971">
    <property type="protein sequence ID" value="AMN48473.1"/>
    <property type="molecule type" value="Genomic_DNA"/>
</dbReference>
<evidence type="ECO:0000256" key="9">
    <source>
        <dbReference type="ARBA" id="ARBA00023012"/>
    </source>
</evidence>
<dbReference type="GO" id="GO:0000155">
    <property type="term" value="F:phosphorelay sensor kinase activity"/>
    <property type="evidence" value="ECO:0007669"/>
    <property type="project" value="InterPro"/>
</dbReference>
<reference evidence="17 18" key="1">
    <citation type="submission" date="2015-06" db="EMBL/GenBank/DDBJ databases">
        <title>A Comprehensive Approach to Explore the Metabolic and Phylogenetic Diversity of Bacterial Steroid Degradation in the Environment: Testosterone as an Example.</title>
        <authorList>
            <person name="Yang F.-C."/>
            <person name="Chen Y.-L."/>
            <person name="Yu C.-P."/>
            <person name="Tang S.-L."/>
            <person name="Wang P.-H."/>
            <person name="Ismail W."/>
            <person name="Wang C.-H."/>
            <person name="Yang C.-Y."/>
            <person name="Chiang Y.-R."/>
        </authorList>
    </citation>
    <scope>NUCLEOTIDE SEQUENCE [LARGE SCALE GENOMIC DNA]</scope>
    <source>
        <strain evidence="17 18">DSM 18526</strain>
    </source>
</reference>
<keyword evidence="8" id="KW-0067">ATP-binding</keyword>
<organism evidence="17 18">
    <name type="scientific">Steroidobacter denitrificans</name>
    <dbReference type="NCBI Taxonomy" id="465721"/>
    <lineage>
        <taxon>Bacteria</taxon>
        <taxon>Pseudomonadati</taxon>
        <taxon>Pseudomonadota</taxon>
        <taxon>Gammaproteobacteria</taxon>
        <taxon>Steroidobacterales</taxon>
        <taxon>Steroidobacteraceae</taxon>
        <taxon>Steroidobacter</taxon>
    </lineage>
</organism>
<evidence type="ECO:0000256" key="7">
    <source>
        <dbReference type="ARBA" id="ARBA00022801"/>
    </source>
</evidence>
<evidence type="ECO:0000256" key="12">
    <source>
        <dbReference type="ARBA" id="ARBA00039567"/>
    </source>
</evidence>
<dbReference type="GO" id="GO:0006355">
    <property type="term" value="P:regulation of DNA-templated transcription"/>
    <property type="evidence" value="ECO:0007669"/>
    <property type="project" value="InterPro"/>
</dbReference>
<dbReference type="InterPro" id="IPR005467">
    <property type="entry name" value="His_kinase_dom"/>
</dbReference>
<dbReference type="SUPFAM" id="SSF55785">
    <property type="entry name" value="PYP-like sensor domain (PAS domain)"/>
    <property type="match status" value="1"/>
</dbReference>
<dbReference type="PRINTS" id="PR00344">
    <property type="entry name" value="BCTRLSENSOR"/>
</dbReference>